<feature type="region of interest" description="Disordered" evidence="1">
    <location>
        <begin position="1"/>
        <end position="23"/>
    </location>
</feature>
<protein>
    <submittedName>
        <fullName evidence="2">Uncharacterized protein</fullName>
    </submittedName>
</protein>
<sequence length="129" mass="14724">MRRQLPPSGHSGQKQRPGMSPRRLAFLRQGQAPYCERWSHTRRTPKIETLTGRQADQSQQERQGNRTLPLSVRIMVWLASAPVNRINQPASSLDKLFQSDIRSQLHLKLGIKLQWLTGGRLSNAHHCLA</sequence>
<organism evidence="2 3">
    <name type="scientific">Thermogemmatispora aurantia</name>
    <dbReference type="NCBI Taxonomy" id="2045279"/>
    <lineage>
        <taxon>Bacteria</taxon>
        <taxon>Bacillati</taxon>
        <taxon>Chloroflexota</taxon>
        <taxon>Ktedonobacteria</taxon>
        <taxon>Thermogemmatisporales</taxon>
        <taxon>Thermogemmatisporaceae</taxon>
        <taxon>Thermogemmatispora</taxon>
    </lineage>
</organism>
<feature type="compositionally biased region" description="Polar residues" evidence="1">
    <location>
        <begin position="51"/>
        <end position="66"/>
    </location>
</feature>
<feature type="region of interest" description="Disordered" evidence="1">
    <location>
        <begin position="35"/>
        <end position="66"/>
    </location>
</feature>
<evidence type="ECO:0000313" key="3">
    <source>
        <dbReference type="Proteomes" id="UP000334820"/>
    </source>
</evidence>
<reference evidence="2 3" key="1">
    <citation type="journal article" date="2019" name="Int. J. Syst. Evol. Microbiol.">
        <title>Thermogemmatispora aurantia sp. nov. and Thermogemmatispora argillosa sp. nov., within the class Ktedonobacteria, and emended description of the genus Thermogemmatispora.</title>
        <authorList>
            <person name="Zheng Y."/>
            <person name="Wang C.M."/>
            <person name="Sakai Y."/>
            <person name="Abe K."/>
            <person name="Yokota A."/>
            <person name="Yabe S."/>
        </authorList>
    </citation>
    <scope>NUCLEOTIDE SEQUENCE [LARGE SCALE GENOMIC DNA]</scope>
    <source>
        <strain evidence="2 3">A1-2</strain>
    </source>
</reference>
<accession>A0A5J4K8H0</accession>
<name>A0A5J4K8H0_9CHLR</name>
<evidence type="ECO:0000256" key="1">
    <source>
        <dbReference type="SAM" id="MobiDB-lite"/>
    </source>
</evidence>
<dbReference type="AlphaFoldDB" id="A0A5J4K8H0"/>
<comment type="caution">
    <text evidence="2">The sequence shown here is derived from an EMBL/GenBank/DDBJ whole genome shotgun (WGS) entry which is preliminary data.</text>
</comment>
<evidence type="ECO:0000313" key="2">
    <source>
        <dbReference type="EMBL" id="GER83009.1"/>
    </source>
</evidence>
<keyword evidence="3" id="KW-1185">Reference proteome</keyword>
<proteinExistence type="predicted"/>
<gene>
    <name evidence="2" type="ORF">KTAU_16460</name>
</gene>
<dbReference type="EMBL" id="BKZV01000002">
    <property type="protein sequence ID" value="GER83009.1"/>
    <property type="molecule type" value="Genomic_DNA"/>
</dbReference>
<dbReference type="Proteomes" id="UP000334820">
    <property type="component" value="Unassembled WGS sequence"/>
</dbReference>